<sequence>AVHDVCANCAGPHSTAQCNTADDPHSYRCANCDTAGHAAWDRCCPTLRARVSARAHRKADSGFRFFVTNSPKTWVSEEEELQHAPPPPTVWSQVRHHFDHADSRSQRKSQTTIDAYLKTHEQSATTATQP</sequence>
<organism evidence="2 3">
    <name type="scientific">Trametes coccinea (strain BRFM310)</name>
    <name type="common">Pycnoporus coccineus</name>
    <dbReference type="NCBI Taxonomy" id="1353009"/>
    <lineage>
        <taxon>Eukaryota</taxon>
        <taxon>Fungi</taxon>
        <taxon>Dikarya</taxon>
        <taxon>Basidiomycota</taxon>
        <taxon>Agaricomycotina</taxon>
        <taxon>Agaricomycetes</taxon>
        <taxon>Polyporales</taxon>
        <taxon>Polyporaceae</taxon>
        <taxon>Trametes</taxon>
    </lineage>
</organism>
<accession>A0A1Y2I5W2</accession>
<dbReference type="EMBL" id="KZ084177">
    <property type="protein sequence ID" value="OSC96534.1"/>
    <property type="molecule type" value="Genomic_DNA"/>
</dbReference>
<proteinExistence type="predicted"/>
<dbReference type="AlphaFoldDB" id="A0A1Y2I5W2"/>
<reference evidence="2 3" key="1">
    <citation type="journal article" date="2015" name="Biotechnol. Biofuels">
        <title>Enhanced degradation of softwood versus hardwood by the white-rot fungus Pycnoporus coccineus.</title>
        <authorList>
            <person name="Couturier M."/>
            <person name="Navarro D."/>
            <person name="Chevret D."/>
            <person name="Henrissat B."/>
            <person name="Piumi F."/>
            <person name="Ruiz-Duenas F.J."/>
            <person name="Martinez A.T."/>
            <person name="Grigoriev I.V."/>
            <person name="Riley R."/>
            <person name="Lipzen A."/>
            <person name="Berrin J.G."/>
            <person name="Master E.R."/>
            <person name="Rosso M.N."/>
        </authorList>
    </citation>
    <scope>NUCLEOTIDE SEQUENCE [LARGE SCALE GENOMIC DNA]</scope>
    <source>
        <strain evidence="2 3">BRFM310</strain>
    </source>
</reference>
<dbReference type="STRING" id="1353009.A0A1Y2I5W2"/>
<gene>
    <name evidence="2" type="ORF">PYCCODRAFT_1379001</name>
</gene>
<evidence type="ECO:0000313" key="3">
    <source>
        <dbReference type="Proteomes" id="UP000193067"/>
    </source>
</evidence>
<keyword evidence="3" id="KW-1185">Reference proteome</keyword>
<protein>
    <recommendedName>
        <fullName evidence="4">CCHC-type domain-containing protein</fullName>
    </recommendedName>
</protein>
<evidence type="ECO:0000313" key="2">
    <source>
        <dbReference type="EMBL" id="OSC96534.1"/>
    </source>
</evidence>
<feature type="non-terminal residue" evidence="2">
    <location>
        <position position="1"/>
    </location>
</feature>
<dbReference type="OrthoDB" id="4230923at2759"/>
<feature type="region of interest" description="Disordered" evidence="1">
    <location>
        <begin position="77"/>
        <end position="110"/>
    </location>
</feature>
<dbReference type="Proteomes" id="UP000193067">
    <property type="component" value="Unassembled WGS sequence"/>
</dbReference>
<name>A0A1Y2I5W2_TRAC3</name>
<evidence type="ECO:0000256" key="1">
    <source>
        <dbReference type="SAM" id="MobiDB-lite"/>
    </source>
</evidence>
<evidence type="ECO:0008006" key="4">
    <source>
        <dbReference type="Google" id="ProtNLM"/>
    </source>
</evidence>